<dbReference type="EMBL" id="DWXO01000083">
    <property type="protein sequence ID" value="HJB81069.1"/>
    <property type="molecule type" value="Genomic_DNA"/>
</dbReference>
<dbReference type="Proteomes" id="UP000823921">
    <property type="component" value="Unassembled WGS sequence"/>
</dbReference>
<feature type="transmembrane region" description="Helical" evidence="1">
    <location>
        <begin position="17"/>
        <end position="37"/>
    </location>
</feature>
<keyword evidence="1" id="KW-0472">Membrane</keyword>
<dbReference type="AlphaFoldDB" id="A0A9D2MNC7"/>
<dbReference type="Pfam" id="PF12730">
    <property type="entry name" value="ABC2_membrane_4"/>
    <property type="match status" value="1"/>
</dbReference>
<feature type="transmembrane region" description="Helical" evidence="1">
    <location>
        <begin position="222"/>
        <end position="245"/>
    </location>
</feature>
<name>A0A9D2MNC7_9FIRM</name>
<feature type="transmembrane region" description="Helical" evidence="1">
    <location>
        <begin position="49"/>
        <end position="75"/>
    </location>
</feature>
<keyword evidence="1" id="KW-0812">Transmembrane</keyword>
<feature type="transmembrane region" description="Helical" evidence="1">
    <location>
        <begin position="102"/>
        <end position="128"/>
    </location>
</feature>
<organism evidence="2 3">
    <name type="scientific">Candidatus Flavonifractor intestinigallinarum</name>
    <dbReference type="NCBI Taxonomy" id="2838586"/>
    <lineage>
        <taxon>Bacteria</taxon>
        <taxon>Bacillati</taxon>
        <taxon>Bacillota</taxon>
        <taxon>Clostridia</taxon>
        <taxon>Eubacteriales</taxon>
        <taxon>Oscillospiraceae</taxon>
        <taxon>Flavonifractor</taxon>
    </lineage>
</organism>
<evidence type="ECO:0000313" key="2">
    <source>
        <dbReference type="EMBL" id="HJB81069.1"/>
    </source>
</evidence>
<gene>
    <name evidence="2" type="ORF">H9712_08785</name>
</gene>
<evidence type="ECO:0000313" key="3">
    <source>
        <dbReference type="Proteomes" id="UP000823921"/>
    </source>
</evidence>
<keyword evidence="1" id="KW-1133">Transmembrane helix</keyword>
<feature type="transmembrane region" description="Helical" evidence="1">
    <location>
        <begin position="140"/>
        <end position="166"/>
    </location>
</feature>
<accession>A0A9D2MNC7</accession>
<comment type="caution">
    <text evidence="2">The sequence shown here is derived from an EMBL/GenBank/DDBJ whole genome shotgun (WGS) entry which is preliminary data.</text>
</comment>
<protein>
    <submittedName>
        <fullName evidence="2">ABC transporter permease</fullName>
    </submittedName>
</protein>
<evidence type="ECO:0000256" key="1">
    <source>
        <dbReference type="SAM" id="Phobius"/>
    </source>
</evidence>
<sequence>MRNYLAAECYKVFRRKYLYLTLLVVLALEGLMLWGFWFTWSNGNTQMDFYSAVIMIPMMLSIGLYATILTGDMVFSEQYKHNTLKNEVSYGLSRVRIYLGKLAVATLVALLAAVVMVALYMAGCWVLLPHNELDQTGLALVGYTLAGALPLWLGAQGVVLACYFLVRNTTLAAFVAVALLGVVPPILQLCGLLIHPTFEMIRQFMPAVMLEQLHIYAFQWDYVGRCWMVGLVVLAGSILVGLLAFRKKEIR</sequence>
<proteinExistence type="predicted"/>
<feature type="transmembrane region" description="Helical" evidence="1">
    <location>
        <begin position="173"/>
        <end position="194"/>
    </location>
</feature>
<reference evidence="2" key="1">
    <citation type="journal article" date="2021" name="PeerJ">
        <title>Extensive microbial diversity within the chicken gut microbiome revealed by metagenomics and culture.</title>
        <authorList>
            <person name="Gilroy R."/>
            <person name="Ravi A."/>
            <person name="Getino M."/>
            <person name="Pursley I."/>
            <person name="Horton D.L."/>
            <person name="Alikhan N.F."/>
            <person name="Baker D."/>
            <person name="Gharbi K."/>
            <person name="Hall N."/>
            <person name="Watson M."/>
            <person name="Adriaenssens E.M."/>
            <person name="Foster-Nyarko E."/>
            <person name="Jarju S."/>
            <person name="Secka A."/>
            <person name="Antonio M."/>
            <person name="Oren A."/>
            <person name="Chaudhuri R.R."/>
            <person name="La Ragione R."/>
            <person name="Hildebrand F."/>
            <person name="Pallen M.J."/>
        </authorList>
    </citation>
    <scope>NUCLEOTIDE SEQUENCE</scope>
    <source>
        <strain evidence="2">CHK192-8294</strain>
    </source>
</reference>
<reference evidence="2" key="2">
    <citation type="submission" date="2021-04" db="EMBL/GenBank/DDBJ databases">
        <authorList>
            <person name="Gilroy R."/>
        </authorList>
    </citation>
    <scope>NUCLEOTIDE SEQUENCE</scope>
    <source>
        <strain evidence="2">CHK192-8294</strain>
    </source>
</reference>